<name>A0ABR0CEI3_PURLI</name>
<sequence>MAGMPGRPFTAHPDDRRPEIGGGKVEGVTLPRRLLVARRSNIESRAALGSWGHELASLRGRHPPPLGRDSFGLWKPSTSARATSRGDGFGMRHTEQGGSRCLEALLSRFGRISPSLLRPRAPARRKFMVDPELQGSPPGRPASVTTGEIPDAPATMAAMAETPKPERLGVPSRNPLPLSASQEAQVRDIFYARVRKQCADEIKAFAACALGRTFSVSFACRAEHRAMNSCMKLHASPEEHDAAREEWFAMRLERQRKREHDRNVAAAQEEFIREWWGLPEDVRLSRQREMEKRYSEERVGGMPAKDRPIPGR</sequence>
<evidence type="ECO:0008006" key="6">
    <source>
        <dbReference type="Google" id="ProtNLM"/>
    </source>
</evidence>
<dbReference type="EMBL" id="JAWRVI010000003">
    <property type="protein sequence ID" value="KAK4094313.1"/>
    <property type="molecule type" value="Genomic_DNA"/>
</dbReference>
<reference evidence="4 5" key="1">
    <citation type="journal article" date="2024" name="Microbiol. Resour. Announc.">
        <title>Genome annotations for the ascomycete fungi Trichoderma harzianum, Trichoderma aggressivum, and Purpureocillium lilacinum.</title>
        <authorList>
            <person name="Beijen E.P.W."/>
            <person name="Ohm R.A."/>
        </authorList>
    </citation>
    <scope>NUCLEOTIDE SEQUENCE [LARGE SCALE GENOMIC DNA]</scope>
    <source>
        <strain evidence="4 5">CBS 150709</strain>
    </source>
</reference>
<protein>
    <recommendedName>
        <fullName evidence="6">COX assembly mitochondrial protein</fullName>
    </recommendedName>
</protein>
<comment type="similarity">
    <text evidence="1">Belongs to the CMC family.</text>
</comment>
<dbReference type="PROSITE" id="PS51808">
    <property type="entry name" value="CHCH"/>
    <property type="match status" value="1"/>
</dbReference>
<keyword evidence="2" id="KW-1015">Disulfide bond</keyword>
<dbReference type="Pfam" id="PF08583">
    <property type="entry name" value="Cmc1"/>
    <property type="match status" value="1"/>
</dbReference>
<proteinExistence type="inferred from homology"/>
<evidence type="ECO:0000313" key="4">
    <source>
        <dbReference type="EMBL" id="KAK4094313.1"/>
    </source>
</evidence>
<comment type="caution">
    <text evidence="4">The sequence shown here is derived from an EMBL/GenBank/DDBJ whole genome shotgun (WGS) entry which is preliminary data.</text>
</comment>
<accession>A0ABR0CEI3</accession>
<feature type="region of interest" description="Disordered" evidence="3">
    <location>
        <begin position="289"/>
        <end position="312"/>
    </location>
</feature>
<organism evidence="4 5">
    <name type="scientific">Purpureocillium lilacinum</name>
    <name type="common">Paecilomyces lilacinus</name>
    <dbReference type="NCBI Taxonomy" id="33203"/>
    <lineage>
        <taxon>Eukaryota</taxon>
        <taxon>Fungi</taxon>
        <taxon>Dikarya</taxon>
        <taxon>Ascomycota</taxon>
        <taxon>Pezizomycotina</taxon>
        <taxon>Sordariomycetes</taxon>
        <taxon>Hypocreomycetidae</taxon>
        <taxon>Hypocreales</taxon>
        <taxon>Ophiocordycipitaceae</taxon>
        <taxon>Purpureocillium</taxon>
    </lineage>
</organism>
<dbReference type="InterPro" id="IPR013892">
    <property type="entry name" value="Cyt_c_biogenesis_Cmc1-like"/>
</dbReference>
<evidence type="ECO:0000313" key="5">
    <source>
        <dbReference type="Proteomes" id="UP001287286"/>
    </source>
</evidence>
<feature type="region of interest" description="Disordered" evidence="3">
    <location>
        <begin position="1"/>
        <end position="25"/>
    </location>
</feature>
<evidence type="ECO:0000256" key="2">
    <source>
        <dbReference type="ARBA" id="ARBA00023157"/>
    </source>
</evidence>
<evidence type="ECO:0000256" key="3">
    <source>
        <dbReference type="SAM" id="MobiDB-lite"/>
    </source>
</evidence>
<dbReference type="Proteomes" id="UP001287286">
    <property type="component" value="Unassembled WGS sequence"/>
</dbReference>
<keyword evidence="5" id="KW-1185">Reference proteome</keyword>
<feature type="region of interest" description="Disordered" evidence="3">
    <location>
        <begin position="68"/>
        <end position="95"/>
    </location>
</feature>
<dbReference type="PANTHER" id="PTHR22977:SF5">
    <property type="entry name" value="COX ASSEMBLY MITOCHONDRIAL PROTEIN HOMOLOG"/>
    <property type="match status" value="1"/>
</dbReference>
<gene>
    <name evidence="4" type="ORF">Purlil1_918</name>
</gene>
<evidence type="ECO:0000256" key="1">
    <source>
        <dbReference type="ARBA" id="ARBA00007347"/>
    </source>
</evidence>
<dbReference type="PANTHER" id="PTHR22977">
    <property type="entry name" value="COX ASSEMBLY MITOCHONDRIAL PROTEIN"/>
    <property type="match status" value="1"/>
</dbReference>
<feature type="region of interest" description="Disordered" evidence="3">
    <location>
        <begin position="130"/>
        <end position="149"/>
    </location>
</feature>